<feature type="chain" id="PRO_5011576074" evidence="1">
    <location>
        <begin position="26"/>
        <end position="330"/>
    </location>
</feature>
<proteinExistence type="predicted"/>
<keyword evidence="3" id="KW-0167">Capsid protein</keyword>
<keyword evidence="3" id="KW-0946">Virion</keyword>
<dbReference type="InterPro" id="IPR007893">
    <property type="entry name" value="Spore_coat_U/FanG"/>
</dbReference>
<gene>
    <name evidence="3" type="ORF">SAMN05444164_2919</name>
</gene>
<feature type="signal peptide" evidence="1">
    <location>
        <begin position="1"/>
        <end position="25"/>
    </location>
</feature>
<dbReference type="InterPro" id="IPR053167">
    <property type="entry name" value="Spore_coat_component"/>
</dbReference>
<dbReference type="PANTHER" id="PTHR37089:SF4">
    <property type="entry name" value="EXPORTED PROTEIN"/>
    <property type="match status" value="1"/>
</dbReference>
<dbReference type="PANTHER" id="PTHR37089">
    <property type="entry name" value="PROTEIN U-RELATED"/>
    <property type="match status" value="1"/>
</dbReference>
<dbReference type="RefSeq" id="WP_092116245.1">
    <property type="nucleotide sequence ID" value="NZ_FNTH01000001.1"/>
</dbReference>
<dbReference type="SMART" id="SM00972">
    <property type="entry name" value="SCPU"/>
    <property type="match status" value="2"/>
</dbReference>
<evidence type="ECO:0000313" key="4">
    <source>
        <dbReference type="Proteomes" id="UP000198992"/>
    </source>
</evidence>
<feature type="domain" description="Spore coat protein U/FanG" evidence="2">
    <location>
        <begin position="19"/>
        <end position="158"/>
    </location>
</feature>
<protein>
    <submittedName>
        <fullName evidence="3">Spore coat protein U (SCPU) domain-containing protein</fullName>
    </submittedName>
</protein>
<feature type="domain" description="Spore coat protein U/FanG" evidence="2">
    <location>
        <begin position="195"/>
        <end position="327"/>
    </location>
</feature>
<reference evidence="3 4" key="1">
    <citation type="submission" date="2016-10" db="EMBL/GenBank/DDBJ databases">
        <authorList>
            <person name="de Groot N.N."/>
        </authorList>
    </citation>
    <scope>NUCLEOTIDE SEQUENCE [LARGE SCALE GENOMIC DNA]</scope>
    <source>
        <strain evidence="3 4">MT12</strain>
    </source>
</reference>
<dbReference type="EMBL" id="FNTH01000001">
    <property type="protein sequence ID" value="SEC85132.1"/>
    <property type="molecule type" value="Genomic_DNA"/>
</dbReference>
<sequence>MVIGSKRTLVFALLLHFAASFSAHAQSCSVTSASGNYGSVDILAGGAVATTSTFTVTCSGCALGCTVNACVQFNQGAPNSSSSVRSLGSGANTAIHELYSDSGRTQVWGSWGYGTTAYGSGGVSINLSLPLLGGPAQQTLTVYGRFLANQQATIPGTYVWSTTSPVVAYAAYLLTSPNCSSNPGTTTNAGSSPWTATIAGNCIVSTTPLNFGNASLLTSNIDGVGTISVKCTNTTPYSIGLDNGLHASGSQRRMQASSSFINYNLYTDAARTSAWTSTTSATTCTSGANTCVLGTGTALNQNISVYGRVPPQTSPPPGAYADTIVVTVTF</sequence>
<dbReference type="Pfam" id="PF05229">
    <property type="entry name" value="SCPU"/>
    <property type="match status" value="2"/>
</dbReference>
<keyword evidence="1" id="KW-0732">Signal</keyword>
<dbReference type="Proteomes" id="UP000198992">
    <property type="component" value="Unassembled WGS sequence"/>
</dbReference>
<organism evidence="3 4">
    <name type="scientific">Bradyrhizobium erythrophlei</name>
    <dbReference type="NCBI Taxonomy" id="1437360"/>
    <lineage>
        <taxon>Bacteria</taxon>
        <taxon>Pseudomonadati</taxon>
        <taxon>Pseudomonadota</taxon>
        <taxon>Alphaproteobacteria</taxon>
        <taxon>Hyphomicrobiales</taxon>
        <taxon>Nitrobacteraceae</taxon>
        <taxon>Bradyrhizobium</taxon>
    </lineage>
</organism>
<evidence type="ECO:0000256" key="1">
    <source>
        <dbReference type="SAM" id="SignalP"/>
    </source>
</evidence>
<evidence type="ECO:0000313" key="3">
    <source>
        <dbReference type="EMBL" id="SEC85132.1"/>
    </source>
</evidence>
<name>A0A1H4VVI9_9BRAD</name>
<dbReference type="OrthoDB" id="7478692at2"/>
<dbReference type="AlphaFoldDB" id="A0A1H4VVI9"/>
<evidence type="ECO:0000259" key="2">
    <source>
        <dbReference type="Pfam" id="PF05229"/>
    </source>
</evidence>
<accession>A0A1H4VVI9</accession>